<dbReference type="PANTHER" id="PTHR11122:SF13">
    <property type="entry name" value="GLUCOSE-6-PHOSPHATE 1-EPIMERASE"/>
    <property type="match status" value="1"/>
</dbReference>
<sequence>MSNEKVLSSASASASASAPLASTHAELCKGINGLDKVVLRDPRGSSAEVYLYGAHVTSWKNDHGEELLFVSSKWKL</sequence>
<dbReference type="InterPro" id="IPR014718">
    <property type="entry name" value="GH-type_carb-bd"/>
</dbReference>
<reference evidence="1 2" key="1">
    <citation type="journal article" date="2018" name="Sci. Data">
        <title>The draft genome sequence of cork oak.</title>
        <authorList>
            <person name="Ramos A.M."/>
            <person name="Usie A."/>
            <person name="Barbosa P."/>
            <person name="Barros P.M."/>
            <person name="Capote T."/>
            <person name="Chaves I."/>
            <person name="Simoes F."/>
            <person name="Abreu I."/>
            <person name="Carrasquinho I."/>
            <person name="Faro C."/>
            <person name="Guimaraes J.B."/>
            <person name="Mendonca D."/>
            <person name="Nobrega F."/>
            <person name="Rodrigues L."/>
            <person name="Saibo N.J.M."/>
            <person name="Varela M.C."/>
            <person name="Egas C."/>
            <person name="Matos J."/>
            <person name="Miguel C.M."/>
            <person name="Oliveira M.M."/>
            <person name="Ricardo C.P."/>
            <person name="Goncalves S."/>
        </authorList>
    </citation>
    <scope>NUCLEOTIDE SEQUENCE [LARGE SCALE GENOMIC DNA]</scope>
    <source>
        <strain evidence="2">cv. HL8</strain>
    </source>
</reference>
<dbReference type="Pfam" id="PF01263">
    <property type="entry name" value="Aldose_epim"/>
    <property type="match status" value="1"/>
</dbReference>
<comment type="caution">
    <text evidence="1">The sequence shown here is derived from an EMBL/GenBank/DDBJ whole genome shotgun (WGS) entry which is preliminary data.</text>
</comment>
<dbReference type="SUPFAM" id="SSF74650">
    <property type="entry name" value="Galactose mutarotase-like"/>
    <property type="match status" value="1"/>
</dbReference>
<organism evidence="1 2">
    <name type="scientific">Quercus suber</name>
    <name type="common">Cork oak</name>
    <dbReference type="NCBI Taxonomy" id="58331"/>
    <lineage>
        <taxon>Eukaryota</taxon>
        <taxon>Viridiplantae</taxon>
        <taxon>Streptophyta</taxon>
        <taxon>Embryophyta</taxon>
        <taxon>Tracheophyta</taxon>
        <taxon>Spermatophyta</taxon>
        <taxon>Magnoliopsida</taxon>
        <taxon>eudicotyledons</taxon>
        <taxon>Gunneridae</taxon>
        <taxon>Pentapetalae</taxon>
        <taxon>rosids</taxon>
        <taxon>fabids</taxon>
        <taxon>Fagales</taxon>
        <taxon>Fagaceae</taxon>
        <taxon>Quercus</taxon>
    </lineage>
</organism>
<gene>
    <name evidence="1" type="primary">AAPC_1</name>
    <name evidence="1" type="ORF">CFP56_003790</name>
</gene>
<keyword evidence="2" id="KW-1185">Reference proteome</keyword>
<dbReference type="InterPro" id="IPR011013">
    <property type="entry name" value="Gal_mutarotase_sf_dom"/>
</dbReference>
<dbReference type="GO" id="GO:0005975">
    <property type="term" value="P:carbohydrate metabolic process"/>
    <property type="evidence" value="ECO:0007669"/>
    <property type="project" value="InterPro"/>
</dbReference>
<dbReference type="AlphaFoldDB" id="A0AAW0LDR0"/>
<dbReference type="GO" id="GO:0047938">
    <property type="term" value="F:glucose-6-phosphate 1-epimerase activity"/>
    <property type="evidence" value="ECO:0007669"/>
    <property type="project" value="TreeGrafter"/>
</dbReference>
<evidence type="ECO:0000313" key="1">
    <source>
        <dbReference type="EMBL" id="KAK7849076.1"/>
    </source>
</evidence>
<dbReference type="Proteomes" id="UP000237347">
    <property type="component" value="Unassembled WGS sequence"/>
</dbReference>
<dbReference type="GO" id="GO:0030246">
    <property type="term" value="F:carbohydrate binding"/>
    <property type="evidence" value="ECO:0007669"/>
    <property type="project" value="InterPro"/>
</dbReference>
<dbReference type="InterPro" id="IPR008183">
    <property type="entry name" value="Aldose_1/G6P_1-epimerase"/>
</dbReference>
<accession>A0AAW0LDR0</accession>
<dbReference type="EMBL" id="PKMF04000118">
    <property type="protein sequence ID" value="KAK7849076.1"/>
    <property type="molecule type" value="Genomic_DNA"/>
</dbReference>
<protein>
    <submittedName>
        <fullName evidence="1">Glucose-6-phosphate 1-epimerase</fullName>
    </submittedName>
</protein>
<dbReference type="GO" id="GO:0005737">
    <property type="term" value="C:cytoplasm"/>
    <property type="evidence" value="ECO:0007669"/>
    <property type="project" value="TreeGrafter"/>
</dbReference>
<proteinExistence type="predicted"/>
<dbReference type="Gene3D" id="2.70.98.10">
    <property type="match status" value="1"/>
</dbReference>
<name>A0AAW0LDR0_QUESU</name>
<dbReference type="PANTHER" id="PTHR11122">
    <property type="entry name" value="APOSPORY-ASSOCIATED PROTEIN C-RELATED"/>
    <property type="match status" value="1"/>
</dbReference>
<evidence type="ECO:0000313" key="2">
    <source>
        <dbReference type="Proteomes" id="UP000237347"/>
    </source>
</evidence>